<dbReference type="RefSeq" id="WP_210665046.1">
    <property type="nucleotide sequence ID" value="NZ_JAGFBV010000003.1"/>
</dbReference>
<dbReference type="InterPro" id="IPR036942">
    <property type="entry name" value="Beta-barrel_TonB_sf"/>
</dbReference>
<dbReference type="EMBL" id="JAGFBV010000003">
    <property type="protein sequence ID" value="MBP4137000.1"/>
    <property type="molecule type" value="Genomic_DNA"/>
</dbReference>
<gene>
    <name evidence="13" type="ORF">J3495_02775</name>
</gene>
<keyword evidence="10" id="KW-0732">Signal</keyword>
<comment type="subcellular location">
    <subcellularLocation>
        <location evidence="1 8">Cell outer membrane</location>
        <topology evidence="1 8">Multi-pass membrane protein</topology>
    </subcellularLocation>
</comment>
<dbReference type="InterPro" id="IPR000531">
    <property type="entry name" value="Beta-barrel_TonB"/>
</dbReference>
<evidence type="ECO:0000256" key="2">
    <source>
        <dbReference type="ARBA" id="ARBA00022448"/>
    </source>
</evidence>
<keyword evidence="6 8" id="KW-0472">Membrane</keyword>
<evidence type="ECO:0000256" key="3">
    <source>
        <dbReference type="ARBA" id="ARBA00022452"/>
    </source>
</evidence>
<keyword evidence="5 9" id="KW-0798">TonB box</keyword>
<dbReference type="Gene3D" id="2.40.170.20">
    <property type="entry name" value="TonB-dependent receptor, beta-barrel domain"/>
    <property type="match status" value="1"/>
</dbReference>
<keyword evidence="13" id="KW-0675">Receptor</keyword>
<feature type="chain" id="PRO_5037074338" evidence="10">
    <location>
        <begin position="34"/>
        <end position="1046"/>
    </location>
</feature>
<evidence type="ECO:0000256" key="7">
    <source>
        <dbReference type="ARBA" id="ARBA00023237"/>
    </source>
</evidence>
<keyword evidence="7 8" id="KW-0998">Cell outer membrane</keyword>
<feature type="domain" description="TonB-dependent receptor-like beta-barrel" evidence="11">
    <location>
        <begin position="462"/>
        <end position="1007"/>
    </location>
</feature>
<organism evidence="13 14">
    <name type="scientific">Flavobacterium geliluteum</name>
    <dbReference type="NCBI Taxonomy" id="2816120"/>
    <lineage>
        <taxon>Bacteria</taxon>
        <taxon>Pseudomonadati</taxon>
        <taxon>Bacteroidota</taxon>
        <taxon>Flavobacteriia</taxon>
        <taxon>Flavobacteriales</taxon>
        <taxon>Flavobacteriaceae</taxon>
        <taxon>Flavobacterium</taxon>
    </lineage>
</organism>
<evidence type="ECO:0000259" key="11">
    <source>
        <dbReference type="Pfam" id="PF00593"/>
    </source>
</evidence>
<dbReference type="Gene3D" id="2.170.130.10">
    <property type="entry name" value="TonB-dependent receptor, plug domain"/>
    <property type="match status" value="1"/>
</dbReference>
<keyword evidence="14" id="KW-1185">Reference proteome</keyword>
<evidence type="ECO:0000256" key="4">
    <source>
        <dbReference type="ARBA" id="ARBA00022692"/>
    </source>
</evidence>
<dbReference type="InterPro" id="IPR023996">
    <property type="entry name" value="TonB-dep_OMP_SusC/RagA"/>
</dbReference>
<keyword evidence="3 8" id="KW-1134">Transmembrane beta strand</keyword>
<dbReference type="Gene3D" id="2.60.40.1120">
    <property type="entry name" value="Carboxypeptidase-like, regulatory domain"/>
    <property type="match status" value="1"/>
</dbReference>
<name>A0A940XC04_9FLAO</name>
<dbReference type="InterPro" id="IPR008969">
    <property type="entry name" value="CarboxyPept-like_regulatory"/>
</dbReference>
<protein>
    <submittedName>
        <fullName evidence="13">TonB-dependent receptor</fullName>
    </submittedName>
</protein>
<dbReference type="GO" id="GO:0009279">
    <property type="term" value="C:cell outer membrane"/>
    <property type="evidence" value="ECO:0007669"/>
    <property type="project" value="UniProtKB-SubCell"/>
</dbReference>
<dbReference type="AlphaFoldDB" id="A0A940XC04"/>
<reference evidence="13 14" key="1">
    <citation type="submission" date="2021-03" db="EMBL/GenBank/DDBJ databases">
        <title>Flavobacterium Flabelliformis Sp. Nov. And Flavobacterium Geliluteum Sp. Nov., Two Novel Multidrug Resistant Psychrophilic Species Isolated From Antarctica.</title>
        <authorList>
            <person name="Kralova S."/>
            <person name="Busse H.J."/>
            <person name="Bezdicek M."/>
            <person name="Nykrynova M."/>
            <person name="Kroupova E."/>
            <person name="Krsek D."/>
            <person name="Sedlacek I."/>
        </authorList>
    </citation>
    <scope>NUCLEOTIDE SEQUENCE [LARGE SCALE GENOMIC DNA]</scope>
    <source>
        <strain evidence="13 14">P7388</strain>
    </source>
</reference>
<evidence type="ECO:0000256" key="1">
    <source>
        <dbReference type="ARBA" id="ARBA00004571"/>
    </source>
</evidence>
<accession>A0A940XC04</accession>
<dbReference type="Pfam" id="PF13715">
    <property type="entry name" value="CarbopepD_reg_2"/>
    <property type="match status" value="1"/>
</dbReference>
<evidence type="ECO:0000256" key="9">
    <source>
        <dbReference type="RuleBase" id="RU003357"/>
    </source>
</evidence>
<evidence type="ECO:0000259" key="12">
    <source>
        <dbReference type="Pfam" id="PF07715"/>
    </source>
</evidence>
<dbReference type="Pfam" id="PF00593">
    <property type="entry name" value="TonB_dep_Rec_b-barrel"/>
    <property type="match status" value="1"/>
</dbReference>
<keyword evidence="2 8" id="KW-0813">Transport</keyword>
<comment type="caution">
    <text evidence="13">The sequence shown here is derived from an EMBL/GenBank/DDBJ whole genome shotgun (WGS) entry which is preliminary data.</text>
</comment>
<feature type="domain" description="TonB-dependent receptor plug" evidence="12">
    <location>
        <begin position="128"/>
        <end position="242"/>
    </location>
</feature>
<evidence type="ECO:0000256" key="6">
    <source>
        <dbReference type="ARBA" id="ARBA00023136"/>
    </source>
</evidence>
<evidence type="ECO:0000256" key="8">
    <source>
        <dbReference type="PROSITE-ProRule" id="PRU01360"/>
    </source>
</evidence>
<dbReference type="Proteomes" id="UP000675047">
    <property type="component" value="Unassembled WGS sequence"/>
</dbReference>
<evidence type="ECO:0000256" key="10">
    <source>
        <dbReference type="SAM" id="SignalP"/>
    </source>
</evidence>
<dbReference type="NCBIfam" id="TIGR04057">
    <property type="entry name" value="SusC_RagA_signa"/>
    <property type="match status" value="1"/>
</dbReference>
<evidence type="ECO:0000256" key="5">
    <source>
        <dbReference type="ARBA" id="ARBA00023077"/>
    </source>
</evidence>
<dbReference type="InterPro" id="IPR012910">
    <property type="entry name" value="Plug_dom"/>
</dbReference>
<feature type="signal peptide" evidence="10">
    <location>
        <begin position="1"/>
        <end position="33"/>
    </location>
</feature>
<dbReference type="InterPro" id="IPR037066">
    <property type="entry name" value="Plug_dom_sf"/>
</dbReference>
<dbReference type="SUPFAM" id="SSF56935">
    <property type="entry name" value="Porins"/>
    <property type="match status" value="1"/>
</dbReference>
<evidence type="ECO:0000313" key="13">
    <source>
        <dbReference type="EMBL" id="MBP4137000.1"/>
    </source>
</evidence>
<evidence type="ECO:0000313" key="14">
    <source>
        <dbReference type="Proteomes" id="UP000675047"/>
    </source>
</evidence>
<comment type="similarity">
    <text evidence="8 9">Belongs to the TonB-dependent receptor family.</text>
</comment>
<dbReference type="SUPFAM" id="SSF49464">
    <property type="entry name" value="Carboxypeptidase regulatory domain-like"/>
    <property type="match status" value="1"/>
</dbReference>
<dbReference type="InterPro" id="IPR039426">
    <property type="entry name" value="TonB-dep_rcpt-like"/>
</dbReference>
<dbReference type="InterPro" id="IPR023997">
    <property type="entry name" value="TonB-dep_OMP_SusC/RagA_CS"/>
</dbReference>
<keyword evidence="4 8" id="KW-0812">Transmembrane</keyword>
<dbReference type="Pfam" id="PF07715">
    <property type="entry name" value="Plug"/>
    <property type="match status" value="1"/>
</dbReference>
<dbReference type="NCBIfam" id="TIGR04056">
    <property type="entry name" value="OMP_RagA_SusC"/>
    <property type="match status" value="1"/>
</dbReference>
<dbReference type="PROSITE" id="PS52016">
    <property type="entry name" value="TONB_DEPENDENT_REC_3"/>
    <property type="match status" value="1"/>
</dbReference>
<sequence length="1046" mass="114319">MNINQLVKKRIKYNLVFMFFLNFLLSYTMSAQSGQTSTIAGKITDAAGLSLPGVNIVEKGTKNGTSTDFEGSFKLNVSNEKATLVISYLGFQTKEVSVMGKSTINVSLTEESNSLKEVVVVGYGTVKKSDLTGSVSTISAATITERNTINALEAIQGSTPGVQISSSSGRAGDGFRVVIRGNNSLLADSSNPSMVGSTPLYVVDGVPMDGIDFLNPQDIARMDVLKDASSAAIYGSRGSNGVIIVTTKSGTSAKAGINVTFDTSYGTKTATRMPTMMTGEEWWKFHQVAYMSATPATQTPAQLATLAGNQSPLLVSRANSGYNFDWADAVIKSGMTENNYLNISGRSDSGLSYNLGFGIQSDKGLIDNDSTDKYSFKLGLNHKINDKFSTGVNVTVARIDSQLGSDLAMQDALRLSPLMSPWAVDAAGNEKVGELFFLPGKLTYPNGTFAINKTSNVNPLVEIANSSQTQKTWQTVGNVYFQYQPAKWFSFKTTFASGIENTTNGTAYGAQSNAGVTLNNKNSSSLENYDNFNYTWDNQIDLKKTFNEVHDFSVLLLQSIYSNQDDRSYLYSNSQPFNTGTDNIGSGVQTSYVVKSSYAKNTLNSYAVRINYAFRDKYLLTASNRWDGSSVLAEGAKWESFPSLALGWKISKEGFLLNNETISDLKLRASVGYTGNDNVAPYTSQALLNQQTFYANGATVVPGWQSENLANQNLSWEKTREFNLGLDFGFLKNRITGSVDVYDRLSDDLIYKQQLPAESGWKNTFSNVGSVSNKGIEVLLTTKNIRTSTLSWETTFTFSKNVNKLESIYNQDKVSDIGNKLILGAPLNPNYNYVYDGVWQESEATQAASYGMAPGQARPKDLNNDGKFNQDDRTVIGNPNPEWQGSFYSKLTIGQFDFNFSVLTSQGQTVLSSFHKNFTDVSDRGRQKIAMDYFIPTNGAGIEANANTQNPRPGPVATGAGAYWSSDFGYYRDASYVKIKNISLGYTLNSDLIKKLKMSNFRIYVNVLDPFVFTNFDGYDPEWAGSAFGVNRPASITTQLGLSVKF</sequence>
<proteinExistence type="inferred from homology"/>